<keyword evidence="3" id="KW-1185">Reference proteome</keyword>
<dbReference type="RefSeq" id="WP_182558838.1">
    <property type="nucleotide sequence ID" value="NZ_JACGWT010000001.1"/>
</dbReference>
<dbReference type="Pfam" id="PF12867">
    <property type="entry name" value="DinB_2"/>
    <property type="match status" value="1"/>
</dbReference>
<proteinExistence type="predicted"/>
<reference evidence="2 3" key="1">
    <citation type="submission" date="2020-07" db="EMBL/GenBank/DDBJ databases">
        <title>Sequencing the genomes of 1000 actinobacteria strains.</title>
        <authorList>
            <person name="Klenk H.-P."/>
        </authorList>
    </citation>
    <scope>NUCLEOTIDE SEQUENCE [LARGE SCALE GENOMIC DNA]</scope>
    <source>
        <strain evidence="2 3">DSM 100723</strain>
    </source>
</reference>
<name>A0A7W3IQE2_9ACTN</name>
<accession>A0A7W3IQE2</accession>
<evidence type="ECO:0000313" key="3">
    <source>
        <dbReference type="Proteomes" id="UP000523079"/>
    </source>
</evidence>
<comment type="caution">
    <text evidence="2">The sequence shown here is derived from an EMBL/GenBank/DDBJ whole genome shotgun (WGS) entry which is preliminary data.</text>
</comment>
<dbReference type="EMBL" id="JACGWT010000001">
    <property type="protein sequence ID" value="MBA8793322.1"/>
    <property type="molecule type" value="Genomic_DNA"/>
</dbReference>
<evidence type="ECO:0000259" key="1">
    <source>
        <dbReference type="Pfam" id="PF12867"/>
    </source>
</evidence>
<dbReference type="AlphaFoldDB" id="A0A7W3IQE2"/>
<organism evidence="2 3">
    <name type="scientific">Microlunatus kandeliicorticis</name>
    <dbReference type="NCBI Taxonomy" id="1759536"/>
    <lineage>
        <taxon>Bacteria</taxon>
        <taxon>Bacillati</taxon>
        <taxon>Actinomycetota</taxon>
        <taxon>Actinomycetes</taxon>
        <taxon>Propionibacteriales</taxon>
        <taxon>Propionibacteriaceae</taxon>
        <taxon>Microlunatus</taxon>
    </lineage>
</organism>
<feature type="domain" description="DinB-like" evidence="1">
    <location>
        <begin position="61"/>
        <end position="175"/>
    </location>
</feature>
<dbReference type="Gene3D" id="1.20.120.450">
    <property type="entry name" value="dinb family like domain"/>
    <property type="match status" value="1"/>
</dbReference>
<dbReference type="SUPFAM" id="SSF109854">
    <property type="entry name" value="DinB/YfiT-like putative metalloenzymes"/>
    <property type="match status" value="1"/>
</dbReference>
<dbReference type="InterPro" id="IPR034660">
    <property type="entry name" value="DinB/YfiT-like"/>
</dbReference>
<dbReference type="Proteomes" id="UP000523079">
    <property type="component" value="Unassembled WGS sequence"/>
</dbReference>
<gene>
    <name evidence="2" type="ORF">FHX74_000916</name>
</gene>
<sequence>MPRPPLEPPPPDRKDWTWTLDRRCPECGLAAGEVPIEEVADRAEAAAAEWVQILTSNPAAAARPAPAVWSPLEYGAHVRDVYAVFDERLGSMLDQDDPVFADWDQDATAVSDDYAGQDPDVVAEELFAAAGSLVSRLRGLRPEQLDRPGRRSEGSRFTVTTLAQYFLHDVLHHLWDVTGQPARP</sequence>
<evidence type="ECO:0000313" key="2">
    <source>
        <dbReference type="EMBL" id="MBA8793322.1"/>
    </source>
</evidence>
<protein>
    <recommendedName>
        <fullName evidence="1">DinB-like domain-containing protein</fullName>
    </recommendedName>
</protein>
<dbReference type="InterPro" id="IPR024775">
    <property type="entry name" value="DinB-like"/>
</dbReference>